<sequence length="346" mass="34473">MADEQDKWLDRDAAERLLRGEPLEGVGPHARAQADRLAQALEALAATDPPAAPGESGATPGELPGEAAALAAFRAARADSARAASVPADSVRGDAARTGHRSAAYATAAHEAAAAETVRLGRAAGRPRPSRWGGPVRFGLAATLAGCMLGGVAVAAGTGVLPSPFGRHETPGPATSASSVATPEASRTSPSEGTRKPSEELAPDGTAPTEDEPTRERESREPPEAEADGGDTGGVTPQPGDDAPPRAGGTKDWHRKVLTACRAYRSGDLQGDKRRRLEEFAKGPARVEEFCGRILGGSGSGSGSGSGGGQGNSGGSGNDNGDDGEHGSDGESGGGSGGGDTGGAPI</sequence>
<evidence type="ECO:0008006" key="4">
    <source>
        <dbReference type="Google" id="ProtNLM"/>
    </source>
</evidence>
<dbReference type="Proteomes" id="UP001197114">
    <property type="component" value="Unassembled WGS sequence"/>
</dbReference>
<evidence type="ECO:0000256" key="1">
    <source>
        <dbReference type="SAM" id="MobiDB-lite"/>
    </source>
</evidence>
<proteinExistence type="predicted"/>
<organism evidence="2 3">
    <name type="scientific">Streptomyces anatolicus</name>
    <dbReference type="NCBI Taxonomy" id="2675858"/>
    <lineage>
        <taxon>Bacteria</taxon>
        <taxon>Bacillati</taxon>
        <taxon>Actinomycetota</taxon>
        <taxon>Actinomycetes</taxon>
        <taxon>Kitasatosporales</taxon>
        <taxon>Streptomycetaceae</taxon>
        <taxon>Streptomyces</taxon>
    </lineage>
</organism>
<accession>A0ABS6YWK8</accession>
<feature type="compositionally biased region" description="Basic and acidic residues" evidence="1">
    <location>
        <begin position="212"/>
        <end position="223"/>
    </location>
</feature>
<dbReference type="RefSeq" id="WP_219692291.1">
    <property type="nucleotide sequence ID" value="NZ_WMBF01000598.1"/>
</dbReference>
<feature type="compositionally biased region" description="Gly residues" evidence="1">
    <location>
        <begin position="330"/>
        <end position="346"/>
    </location>
</feature>
<evidence type="ECO:0000313" key="2">
    <source>
        <dbReference type="EMBL" id="MBW5425737.1"/>
    </source>
</evidence>
<comment type="caution">
    <text evidence="2">The sequence shown here is derived from an EMBL/GenBank/DDBJ whole genome shotgun (WGS) entry which is preliminary data.</text>
</comment>
<feature type="compositionally biased region" description="Gly residues" evidence="1">
    <location>
        <begin position="294"/>
        <end position="318"/>
    </location>
</feature>
<feature type="region of interest" description="Disordered" evidence="1">
    <location>
        <begin position="292"/>
        <end position="346"/>
    </location>
</feature>
<protein>
    <recommendedName>
        <fullName evidence="4">Extensin</fullName>
    </recommendedName>
</protein>
<dbReference type="EMBL" id="WMBF01000598">
    <property type="protein sequence ID" value="MBW5425737.1"/>
    <property type="molecule type" value="Genomic_DNA"/>
</dbReference>
<keyword evidence="3" id="KW-1185">Reference proteome</keyword>
<name>A0ABS6YWK8_9ACTN</name>
<feature type="region of interest" description="Disordered" evidence="1">
    <location>
        <begin position="157"/>
        <end position="254"/>
    </location>
</feature>
<feature type="region of interest" description="Disordered" evidence="1">
    <location>
        <begin position="44"/>
        <end position="65"/>
    </location>
</feature>
<feature type="compositionally biased region" description="Polar residues" evidence="1">
    <location>
        <begin position="173"/>
        <end position="192"/>
    </location>
</feature>
<gene>
    <name evidence="2" type="ORF">GKQ77_29955</name>
</gene>
<reference evidence="2 3" key="1">
    <citation type="submission" date="2019-11" db="EMBL/GenBank/DDBJ databases">
        <authorList>
            <person name="Ay H."/>
        </authorList>
    </citation>
    <scope>NUCLEOTIDE SEQUENCE [LARGE SCALE GENOMIC DNA]</scope>
    <source>
        <strain evidence="2 3">BG9H</strain>
    </source>
</reference>
<evidence type="ECO:0000313" key="3">
    <source>
        <dbReference type="Proteomes" id="UP001197114"/>
    </source>
</evidence>
<feature type="non-terminal residue" evidence="2">
    <location>
        <position position="346"/>
    </location>
</feature>